<dbReference type="RefSeq" id="XP_008861543.1">
    <property type="nucleotide sequence ID" value="XM_008863321.1"/>
</dbReference>
<accession>A0A024UW21</accession>
<dbReference type="OrthoDB" id="10564526at2759"/>
<evidence type="ECO:0000313" key="2">
    <source>
        <dbReference type="EMBL" id="ETW10132.1"/>
    </source>
</evidence>
<dbReference type="GeneID" id="20077554"/>
<feature type="region of interest" description="Disordered" evidence="1">
    <location>
        <begin position="138"/>
        <end position="185"/>
    </location>
</feature>
<feature type="compositionally biased region" description="Acidic residues" evidence="1">
    <location>
        <begin position="158"/>
        <end position="167"/>
    </location>
</feature>
<evidence type="ECO:0000256" key="1">
    <source>
        <dbReference type="SAM" id="MobiDB-lite"/>
    </source>
</evidence>
<gene>
    <name evidence="2" type="ORF">H310_00504</name>
</gene>
<dbReference type="AlphaFoldDB" id="A0A024UW21"/>
<dbReference type="VEuPathDB" id="FungiDB:H310_00504"/>
<dbReference type="PANTHER" id="PTHR33939:SF1">
    <property type="entry name" value="DUF4371 DOMAIN-CONTAINING PROTEIN"/>
    <property type="match status" value="1"/>
</dbReference>
<protein>
    <submittedName>
        <fullName evidence="2">Uncharacterized protein</fullName>
    </submittedName>
</protein>
<reference evidence="2" key="1">
    <citation type="submission" date="2013-12" db="EMBL/GenBank/DDBJ databases">
        <title>The Genome Sequence of Aphanomyces invadans NJM9701.</title>
        <authorList>
            <consortium name="The Broad Institute Genomics Platform"/>
            <person name="Russ C."/>
            <person name="Tyler B."/>
            <person name="van West P."/>
            <person name="Dieguez-Uribeondo J."/>
            <person name="Young S.K."/>
            <person name="Zeng Q."/>
            <person name="Gargeya S."/>
            <person name="Fitzgerald M."/>
            <person name="Abouelleil A."/>
            <person name="Alvarado L."/>
            <person name="Chapman S.B."/>
            <person name="Gainer-Dewar J."/>
            <person name="Goldberg J."/>
            <person name="Griggs A."/>
            <person name="Gujja S."/>
            <person name="Hansen M."/>
            <person name="Howarth C."/>
            <person name="Imamovic A."/>
            <person name="Ireland A."/>
            <person name="Larimer J."/>
            <person name="McCowan C."/>
            <person name="Murphy C."/>
            <person name="Pearson M."/>
            <person name="Poon T.W."/>
            <person name="Priest M."/>
            <person name="Roberts A."/>
            <person name="Saif S."/>
            <person name="Shea T."/>
            <person name="Sykes S."/>
            <person name="Wortman J."/>
            <person name="Nusbaum C."/>
            <person name="Birren B."/>
        </authorList>
    </citation>
    <scope>NUCLEOTIDE SEQUENCE [LARGE SCALE GENOMIC DNA]</scope>
    <source>
        <strain evidence="2">NJM9701</strain>
    </source>
</reference>
<sequence length="185" mass="20456">MDNAKYHKCLPHDTPRYGWSKARLQNACRTYGISFNSNDPKCTLWTYPSKHIDDNVVPVVVAMQVLEDTPLLWAITKGDVGRQYCEATSFRDVLDRLNKAFLDVAPSTIHGCVTTFNRRLAVFHTYLGLKEVAAASAESLETANEQGDRERGENGSTMDEDSASDGSDDQHGGDSTDSGDGVWHL</sequence>
<dbReference type="PANTHER" id="PTHR33939">
    <property type="entry name" value="PROTEIN CBG22215"/>
    <property type="match status" value="1"/>
</dbReference>
<proteinExistence type="predicted"/>
<dbReference type="EMBL" id="KI913952">
    <property type="protein sequence ID" value="ETW10132.1"/>
    <property type="molecule type" value="Genomic_DNA"/>
</dbReference>
<feature type="compositionally biased region" description="Low complexity" evidence="1">
    <location>
        <begin position="175"/>
        <end position="185"/>
    </location>
</feature>
<organism evidence="2">
    <name type="scientific">Aphanomyces invadans</name>
    <dbReference type="NCBI Taxonomy" id="157072"/>
    <lineage>
        <taxon>Eukaryota</taxon>
        <taxon>Sar</taxon>
        <taxon>Stramenopiles</taxon>
        <taxon>Oomycota</taxon>
        <taxon>Saprolegniomycetes</taxon>
        <taxon>Saprolegniales</taxon>
        <taxon>Verrucalvaceae</taxon>
        <taxon>Aphanomyces</taxon>
    </lineage>
</organism>
<name>A0A024UW21_9STRA</name>